<dbReference type="Proteomes" id="UP000735302">
    <property type="component" value="Unassembled WGS sequence"/>
</dbReference>
<proteinExistence type="predicted"/>
<gene>
    <name evidence="1" type="ORF">PoB_006781800</name>
</gene>
<reference evidence="1 2" key="1">
    <citation type="journal article" date="2021" name="Elife">
        <title>Chloroplast acquisition without the gene transfer in kleptoplastic sea slugs, Plakobranchus ocellatus.</title>
        <authorList>
            <person name="Maeda T."/>
            <person name="Takahashi S."/>
            <person name="Yoshida T."/>
            <person name="Shimamura S."/>
            <person name="Takaki Y."/>
            <person name="Nagai Y."/>
            <person name="Toyoda A."/>
            <person name="Suzuki Y."/>
            <person name="Arimoto A."/>
            <person name="Ishii H."/>
            <person name="Satoh N."/>
            <person name="Nishiyama T."/>
            <person name="Hasebe M."/>
            <person name="Maruyama T."/>
            <person name="Minagawa J."/>
            <person name="Obokata J."/>
            <person name="Shigenobu S."/>
        </authorList>
    </citation>
    <scope>NUCLEOTIDE SEQUENCE [LARGE SCALE GENOMIC DNA]</scope>
</reference>
<accession>A0AAV4DAT5</accession>
<dbReference type="EMBL" id="BLXT01007673">
    <property type="protein sequence ID" value="GFO41313.1"/>
    <property type="molecule type" value="Genomic_DNA"/>
</dbReference>
<evidence type="ECO:0000313" key="2">
    <source>
        <dbReference type="Proteomes" id="UP000735302"/>
    </source>
</evidence>
<keyword evidence="2" id="KW-1185">Reference proteome</keyword>
<organism evidence="1 2">
    <name type="scientific">Plakobranchus ocellatus</name>
    <dbReference type="NCBI Taxonomy" id="259542"/>
    <lineage>
        <taxon>Eukaryota</taxon>
        <taxon>Metazoa</taxon>
        <taxon>Spiralia</taxon>
        <taxon>Lophotrochozoa</taxon>
        <taxon>Mollusca</taxon>
        <taxon>Gastropoda</taxon>
        <taxon>Heterobranchia</taxon>
        <taxon>Euthyneura</taxon>
        <taxon>Panpulmonata</taxon>
        <taxon>Sacoglossa</taxon>
        <taxon>Placobranchoidea</taxon>
        <taxon>Plakobranchidae</taxon>
        <taxon>Plakobranchus</taxon>
    </lineage>
</organism>
<comment type="caution">
    <text evidence="1">The sequence shown here is derived from an EMBL/GenBank/DDBJ whole genome shotgun (WGS) entry which is preliminary data.</text>
</comment>
<name>A0AAV4DAT5_9GAST</name>
<evidence type="ECO:0000313" key="1">
    <source>
        <dbReference type="EMBL" id="GFO41313.1"/>
    </source>
</evidence>
<protein>
    <submittedName>
        <fullName evidence="1">Nuclease harbi1-like protein</fullName>
    </submittedName>
</protein>
<sequence>MYIQRAGESSALFSLVTSADMAPPSGDELLVVEFAEIIVERKEKNRCTIAWPAYLPQTTVKASFVFVADKAYPLKPFLLKSFSGTCLPYGQKNFNKGLPRCRKTVECAFGNFKVAPS</sequence>
<dbReference type="AlphaFoldDB" id="A0AAV4DAT5"/>